<feature type="compositionally biased region" description="Acidic residues" evidence="1">
    <location>
        <begin position="546"/>
        <end position="556"/>
    </location>
</feature>
<dbReference type="EMBL" id="VJMJ01000079">
    <property type="protein sequence ID" value="KAF0738038.1"/>
    <property type="molecule type" value="Genomic_DNA"/>
</dbReference>
<keyword evidence="3" id="KW-1185">Reference proteome</keyword>
<evidence type="ECO:0000313" key="3">
    <source>
        <dbReference type="Proteomes" id="UP000481153"/>
    </source>
</evidence>
<evidence type="ECO:0000256" key="1">
    <source>
        <dbReference type="SAM" id="MobiDB-lite"/>
    </source>
</evidence>
<organism evidence="2 3">
    <name type="scientific">Aphanomyces euteiches</name>
    <dbReference type="NCBI Taxonomy" id="100861"/>
    <lineage>
        <taxon>Eukaryota</taxon>
        <taxon>Sar</taxon>
        <taxon>Stramenopiles</taxon>
        <taxon>Oomycota</taxon>
        <taxon>Saprolegniomycetes</taxon>
        <taxon>Saprolegniales</taxon>
        <taxon>Verrucalvaceae</taxon>
        <taxon>Aphanomyces</taxon>
    </lineage>
</organism>
<dbReference type="Pfam" id="PF12796">
    <property type="entry name" value="Ank_2"/>
    <property type="match status" value="2"/>
</dbReference>
<dbReference type="SUPFAM" id="SSF140860">
    <property type="entry name" value="Pseudo ankyrin repeat-like"/>
    <property type="match status" value="1"/>
</dbReference>
<feature type="compositionally biased region" description="Acidic residues" evidence="1">
    <location>
        <begin position="564"/>
        <end position="573"/>
    </location>
</feature>
<dbReference type="Gene3D" id="1.25.40.20">
    <property type="entry name" value="Ankyrin repeat-containing domain"/>
    <property type="match status" value="2"/>
</dbReference>
<dbReference type="PANTHER" id="PTHR46586:SF3">
    <property type="entry name" value="ANKYRIN REPEAT-CONTAINING PROTEIN"/>
    <property type="match status" value="1"/>
</dbReference>
<name>A0A6G0XDB1_9STRA</name>
<feature type="region of interest" description="Disordered" evidence="1">
    <location>
        <begin position="540"/>
        <end position="573"/>
    </location>
</feature>
<dbReference type="VEuPathDB" id="FungiDB:AeMF1_006104"/>
<dbReference type="AlphaFoldDB" id="A0A6G0XDB1"/>
<dbReference type="InterPro" id="IPR002110">
    <property type="entry name" value="Ankyrin_rpt"/>
</dbReference>
<protein>
    <submittedName>
        <fullName evidence="2">Uncharacterized protein</fullName>
    </submittedName>
</protein>
<comment type="caution">
    <text evidence="2">The sequence shown here is derived from an EMBL/GenBank/DDBJ whole genome shotgun (WGS) entry which is preliminary data.</text>
</comment>
<reference evidence="2 3" key="1">
    <citation type="submission" date="2019-07" db="EMBL/GenBank/DDBJ databases">
        <title>Genomics analysis of Aphanomyces spp. identifies a new class of oomycete effector associated with host adaptation.</title>
        <authorList>
            <person name="Gaulin E."/>
        </authorList>
    </citation>
    <scope>NUCLEOTIDE SEQUENCE [LARGE SCALE GENOMIC DNA]</scope>
    <source>
        <strain evidence="2 3">ATCC 201684</strain>
    </source>
</reference>
<dbReference type="InterPro" id="IPR052050">
    <property type="entry name" value="SecEffector_AnkRepeat"/>
</dbReference>
<dbReference type="Proteomes" id="UP000481153">
    <property type="component" value="Unassembled WGS sequence"/>
</dbReference>
<dbReference type="SUPFAM" id="SSF48403">
    <property type="entry name" value="Ankyrin repeat"/>
    <property type="match status" value="1"/>
</dbReference>
<accession>A0A6G0XDB1</accession>
<evidence type="ECO:0000313" key="2">
    <source>
        <dbReference type="EMBL" id="KAF0738038.1"/>
    </source>
</evidence>
<dbReference type="InterPro" id="IPR036770">
    <property type="entry name" value="Ankyrin_rpt-contain_sf"/>
</dbReference>
<sequence length="573" mass="64541">MQQTEGACKTMSEQEAYTSLVYRVLFTPGYLEIIAGFQNGMCDDFARFVDVTPPRLVHHNKKRVNFRAANCDFHHKVGEAYKALMYWLPEHGMERLPKLIAWMPHLGLVTTLVAISYNNSTLLEYLHRKFGLETLCEDVLDVAAFADNIAIFKQLESYGFAPTTNECLNFAVENGNLEMVIYLTHNYPHSTASIDSLVVGIKRFHFDPVRYVTMHDPQHLADTTMPLSTRFSHAAVETGQIRTLKVVEELGFMFLPSTVDKAASLGHLHIVQWLLEEKRAPGHTSRAMNEAAGNGHLEVVKYLHARNTNACTPDAMDMAAGNGHLHVVQWLHENRTEGCTVNAFNLAAGNNHLAVVQWLVHHRREGGSAHAMDLAAKNGHLEMVQWLHHNTNYGCTPRAVDRAVQANHVQVAMWLLQNRREGCSKYVVERAVHSGNLEMLQWLYSNIPNVQFEEPLVVAAERGYVDILAWLYDIGEVDRAYLTHPIVRAAQCGQREAVLWFLRTGRGGCRWCGSRAADRANYDLMAKWLNTAATGTKPCRSCHTDDIDDNDGDDLESNQSDLSNDMDDDSDME</sequence>
<gene>
    <name evidence="2" type="ORF">Ae201684_006030</name>
</gene>
<proteinExistence type="predicted"/>
<dbReference type="PANTHER" id="PTHR46586">
    <property type="entry name" value="ANKYRIN REPEAT-CONTAINING PROTEIN"/>
    <property type="match status" value="1"/>
</dbReference>